<accession>A0AA39HHH9</accession>
<organism evidence="1 2">
    <name type="scientific">Steinernema hermaphroditum</name>
    <dbReference type="NCBI Taxonomy" id="289476"/>
    <lineage>
        <taxon>Eukaryota</taxon>
        <taxon>Metazoa</taxon>
        <taxon>Ecdysozoa</taxon>
        <taxon>Nematoda</taxon>
        <taxon>Chromadorea</taxon>
        <taxon>Rhabditida</taxon>
        <taxon>Tylenchina</taxon>
        <taxon>Panagrolaimomorpha</taxon>
        <taxon>Strongyloidoidea</taxon>
        <taxon>Steinernematidae</taxon>
        <taxon>Steinernema</taxon>
    </lineage>
</organism>
<evidence type="ECO:0000313" key="2">
    <source>
        <dbReference type="Proteomes" id="UP001175271"/>
    </source>
</evidence>
<protein>
    <submittedName>
        <fullName evidence="1">Uncharacterized protein</fullName>
    </submittedName>
</protein>
<gene>
    <name evidence="1" type="ORF">QR680_018279</name>
</gene>
<name>A0AA39HHH9_9BILA</name>
<dbReference type="Proteomes" id="UP001175271">
    <property type="component" value="Unassembled WGS sequence"/>
</dbReference>
<sequence>MNAVPALFMEDVFIVLGSWDLHYAMDDIHLGNIEGYDNEIERFLETIGPLFHVSVDGFRTNSVSCDLLCDKFVPIDGGVFIFEGEVDRHQLEKLVMECEMSGAEVRFQVYFYDFEGECSLENMFDFKKIYSKTRWEEDCLVAHREGSELELYAQYYDNVLDWCWQRITVDAS</sequence>
<proteinExistence type="predicted"/>
<evidence type="ECO:0000313" key="1">
    <source>
        <dbReference type="EMBL" id="KAK0405955.1"/>
    </source>
</evidence>
<dbReference type="EMBL" id="JAUCMV010000004">
    <property type="protein sequence ID" value="KAK0405955.1"/>
    <property type="molecule type" value="Genomic_DNA"/>
</dbReference>
<comment type="caution">
    <text evidence="1">The sequence shown here is derived from an EMBL/GenBank/DDBJ whole genome shotgun (WGS) entry which is preliminary data.</text>
</comment>
<keyword evidence="2" id="KW-1185">Reference proteome</keyword>
<reference evidence="1" key="1">
    <citation type="submission" date="2023-06" db="EMBL/GenBank/DDBJ databases">
        <title>Genomic analysis of the entomopathogenic nematode Steinernema hermaphroditum.</title>
        <authorList>
            <person name="Schwarz E.M."/>
            <person name="Heppert J.K."/>
            <person name="Baniya A."/>
            <person name="Schwartz H.T."/>
            <person name="Tan C.-H."/>
            <person name="Antoshechkin I."/>
            <person name="Sternberg P.W."/>
            <person name="Goodrich-Blair H."/>
            <person name="Dillman A.R."/>
        </authorList>
    </citation>
    <scope>NUCLEOTIDE SEQUENCE</scope>
    <source>
        <strain evidence="1">PS9179</strain>
        <tissue evidence="1">Whole animal</tissue>
    </source>
</reference>
<dbReference type="AlphaFoldDB" id="A0AA39HHH9"/>